<gene>
    <name evidence="4" type="ORF">GHI93_02035</name>
</gene>
<keyword evidence="2" id="KW-0472">Membrane</keyword>
<dbReference type="EMBL" id="WITJ01000002">
    <property type="protein sequence ID" value="MQW38730.1"/>
    <property type="molecule type" value="Genomic_DNA"/>
</dbReference>
<dbReference type="Gene3D" id="2.60.40.10">
    <property type="entry name" value="Immunoglobulins"/>
    <property type="match status" value="1"/>
</dbReference>
<feature type="compositionally biased region" description="Basic and acidic residues" evidence="1">
    <location>
        <begin position="1683"/>
        <end position="1708"/>
    </location>
</feature>
<dbReference type="SMART" id="SM00327">
    <property type="entry name" value="VWA"/>
    <property type="match status" value="1"/>
</dbReference>
<dbReference type="PROSITE" id="PS50234">
    <property type="entry name" value="VWFA"/>
    <property type="match status" value="1"/>
</dbReference>
<dbReference type="SUPFAM" id="SSF49478">
    <property type="entry name" value="Cna protein B-type domain"/>
    <property type="match status" value="4"/>
</dbReference>
<evidence type="ECO:0000259" key="3">
    <source>
        <dbReference type="PROSITE" id="PS50234"/>
    </source>
</evidence>
<keyword evidence="5" id="KW-1185">Reference proteome</keyword>
<dbReference type="Gene3D" id="3.40.50.410">
    <property type="entry name" value="von Willebrand factor, type A domain"/>
    <property type="match status" value="1"/>
</dbReference>
<evidence type="ECO:0000256" key="1">
    <source>
        <dbReference type="SAM" id="MobiDB-lite"/>
    </source>
</evidence>
<evidence type="ECO:0000313" key="5">
    <source>
        <dbReference type="Proteomes" id="UP000439550"/>
    </source>
</evidence>
<evidence type="ECO:0000313" key="4">
    <source>
        <dbReference type="EMBL" id="MQW38730.1"/>
    </source>
</evidence>
<dbReference type="Pfam" id="PF05738">
    <property type="entry name" value="Cna_B"/>
    <property type="match status" value="5"/>
</dbReference>
<comment type="caution">
    <text evidence="4">The sequence shown here is derived from an EMBL/GenBank/DDBJ whole genome shotgun (WGS) entry which is preliminary data.</text>
</comment>
<dbReference type="InterPro" id="IPR036465">
    <property type="entry name" value="vWFA_dom_sf"/>
</dbReference>
<feature type="region of interest" description="Disordered" evidence="1">
    <location>
        <begin position="1677"/>
        <end position="1709"/>
    </location>
</feature>
<name>A0A7X1Z915_9LACT</name>
<dbReference type="OrthoDB" id="2199792at2"/>
<dbReference type="Gene3D" id="2.60.40.1140">
    <property type="entry name" value="Collagen-binding surface protein Cna, B-type domain"/>
    <property type="match status" value="5"/>
</dbReference>
<accession>A0A7X1Z915</accession>
<dbReference type="CDD" id="cd00222">
    <property type="entry name" value="CollagenBindB"/>
    <property type="match status" value="4"/>
</dbReference>
<reference evidence="4 5" key="1">
    <citation type="submission" date="2019-10" db="EMBL/GenBank/DDBJ databases">
        <authorList>
            <person name="Dong K."/>
        </authorList>
    </citation>
    <scope>NUCLEOTIDE SEQUENCE [LARGE SCALE GENOMIC DNA]</scope>
    <source>
        <strain evidence="4 5">DSM 28960</strain>
    </source>
</reference>
<dbReference type="CDD" id="cd00198">
    <property type="entry name" value="vWFA"/>
    <property type="match status" value="1"/>
</dbReference>
<organism evidence="4 5">
    <name type="scientific">Lactococcus hircilactis</name>
    <dbReference type="NCBI Taxonomy" id="1494462"/>
    <lineage>
        <taxon>Bacteria</taxon>
        <taxon>Bacillati</taxon>
        <taxon>Bacillota</taxon>
        <taxon>Bacilli</taxon>
        <taxon>Lactobacillales</taxon>
        <taxon>Streptococcaceae</taxon>
        <taxon>Lactococcus</taxon>
    </lineage>
</organism>
<dbReference type="InterPro" id="IPR049319">
    <property type="entry name" value="GBS104-like_Ig"/>
</dbReference>
<dbReference type="InterPro" id="IPR013783">
    <property type="entry name" value="Ig-like_fold"/>
</dbReference>
<dbReference type="InterPro" id="IPR002035">
    <property type="entry name" value="VWF_A"/>
</dbReference>
<keyword evidence="2" id="KW-0812">Transmembrane</keyword>
<dbReference type="RefSeq" id="WP_153495134.1">
    <property type="nucleotide sequence ID" value="NZ_CBCRWP010000002.1"/>
</dbReference>
<sequence>MKNQIRKFVQIIAVLSLISPLVLDLCGTVLSRVEKHAKIQEVISPNYKENKERPAEENTWFIDGQHDVLNHTGNRTSGTNEFFESVSDQGDRNNFTDHYINYGGNSSAPDYAIRQFARQTETPGLYDVFTNIRGQQQQHFEPLSIVLVSDHSSSMDTAVSGHNRMYYLDQAIENFTQTLLSVLTENEIPKDYIRVGHVAYGNLLYNSGTRYVPIDDVETNAQRLRDATPQHPDANQGTFTQTGLREARAMLSGEENRKKIVILLTDGVPTLANRITGSTEMNPQGEIDLGEVTATTTEHSAFLEGYSTNPAPNNFGNYNTPLPSGNRAARPIDGTGSYAGFTNRYVQGATSGPTYNSVFPATYFEAEQLKKAGVEVHGIGIAMPENDAIGSNGGTNPGYWPAFSNQQIIEQMKKLVSDDYFFQNIYDPTQLSDYLQANLLKFFKTISNGSVQIKLGEQFEWDNQNQLSTRYFVNGTTSAAQNYTASFDPLKQTITVNHLNLGRGEEIQIHHQVHLQTEKKEFLPEVWRHISDPEQTFLQPTPQSVALPFAVPSGRAFGTQLDLTKIWKEMAITPTERPTEIQLEIKRSTTTHKESWQSAFTTLKGSQEDEKWTQEGLDHLLLTEDDTRVFLPRFNNRGETFEYRIIGESGAPAYDSKISEDAKSITNTELWKFELIKQSDEGHTPAGAVFELKTASQESVSTGVSDAQGKVEWADGSVRLKNNTTYKLIETTPLLSHHSAGPWSIQVLDGNITMSADDPSDHHSVYLTESDETLARFKVILVNQRDVTRLSGEKTWVESGEMRQFRPERLKIELYQNGLLYREVEAKAPIDNDDADIWTYDFGWVPTRDLSGNTYAYTINEKTVPHYKSKVEGLNLENTLQVSKIELSVDKIWEDHNNRAGHRPSAITLQLFRDGEAYGEPVELSGDPQARVWNTVFEALAEYKDATTKYDYEVKEVSVSSHYTKTIEKIDETHFEITNRFIPEQIDISGQKFWEGEPNDQYRPEELSIQLWAYPNEGSQSPTLIATKRVTAAQNWQYDFGSHPKEDELGREINYQVREESIANYRTVYPEEQPELGRFDIKNIFDYDKRDITVTKSWDDEDNVFGHRPESIEIELLQDGEVFETDFVSADENWIHTFEHLPVYRNHALGPFVYTVREVSAPFGYELSREEYEPFHLINQFRNQTSVSGHKIWHSDEETTVRPQEIRIYLWHYNYDSLGNIDFGSQLPVLDENGNQVYRVLSEENQWTFMIDGLAKYEADAGNSRELEYFVTEVLDEAVAPLYESSIHVTPQNPLDPLSPSHFEITNVLVGPELLLEVNKLDADFTTADRARRSALDGVNFLLTQTSALIPFDWNVITLDRAILPLRLPALILPFDETLSIPLRSGSDGQLRRILADGSVDETENGVVELAYDTTYQLRKLDSVGHFPVFDGISTWEIKTPTLVEAINHIENDAFTLEAEQIVATPDQEISDAEVVSGHHPAVPELGRRALIRTEQIGLEARNPYVISFDILSNVTHPLTIEKIDGSSGQLMDTQFRLRWVDQYDDQGQFDTMSSLDIDALHLSGTQEDGLTNDAIDVATGATLSTVNGSKTMNNMGRGNLYIISENNPPPGYQVTDAVIVAYMDEAQGKNAEASVIHVRMARRSDQNPNLLIFDALEHFPEYQGSTENGIRFANFKIPPQENEDKTNDKNNDKTNDKNNDNDKEKDQSNAVLPQLSDELELFLALLGVGILLCPSLVRLWKKQKK</sequence>
<dbReference type="InterPro" id="IPR008454">
    <property type="entry name" value="Collagen-bd_Cna-like_B-typ_dom"/>
</dbReference>
<feature type="domain" description="VWFA" evidence="3">
    <location>
        <begin position="144"/>
        <end position="267"/>
    </location>
</feature>
<evidence type="ECO:0000256" key="2">
    <source>
        <dbReference type="SAM" id="Phobius"/>
    </source>
</evidence>
<proteinExistence type="predicted"/>
<dbReference type="Pfam" id="PF21426">
    <property type="entry name" value="GBS104-like_Ig"/>
    <property type="match status" value="1"/>
</dbReference>
<protein>
    <submittedName>
        <fullName evidence="4">Cna B-type domain-containing protein</fullName>
    </submittedName>
</protein>
<keyword evidence="2" id="KW-1133">Transmembrane helix</keyword>
<feature type="transmembrane region" description="Helical" evidence="2">
    <location>
        <begin position="1722"/>
        <end position="1741"/>
    </location>
</feature>
<dbReference type="Pfam" id="PF13519">
    <property type="entry name" value="VWA_2"/>
    <property type="match status" value="1"/>
</dbReference>
<dbReference type="Proteomes" id="UP000439550">
    <property type="component" value="Unassembled WGS sequence"/>
</dbReference>
<dbReference type="SUPFAM" id="SSF53300">
    <property type="entry name" value="vWA-like"/>
    <property type="match status" value="1"/>
</dbReference>